<evidence type="ECO:0000313" key="3">
    <source>
        <dbReference type="Proteomes" id="UP000177354"/>
    </source>
</evidence>
<feature type="region of interest" description="Disordered" evidence="1">
    <location>
        <begin position="1"/>
        <end position="64"/>
    </location>
</feature>
<comment type="caution">
    <text evidence="2">The sequence shown here is derived from an EMBL/GenBank/DDBJ whole genome shotgun (WGS) entry which is preliminary data.</text>
</comment>
<reference evidence="2 3" key="1">
    <citation type="journal article" date="2016" name="Nat. Commun.">
        <title>Thousands of microbial genomes shed light on interconnected biogeochemical processes in an aquifer system.</title>
        <authorList>
            <person name="Anantharaman K."/>
            <person name="Brown C.T."/>
            <person name="Hug L.A."/>
            <person name="Sharon I."/>
            <person name="Castelle C.J."/>
            <person name="Probst A.J."/>
            <person name="Thomas B.C."/>
            <person name="Singh A."/>
            <person name="Wilkins M.J."/>
            <person name="Karaoz U."/>
            <person name="Brodie E.L."/>
            <person name="Williams K.H."/>
            <person name="Hubbard S.S."/>
            <person name="Banfield J.F."/>
        </authorList>
    </citation>
    <scope>NUCLEOTIDE SEQUENCE [LARGE SCALE GENOMIC DNA]</scope>
</reference>
<dbReference type="AlphaFoldDB" id="A0A1F5Z1S6"/>
<sequence length="64" mass="6800">MNIIELPPGGSLAEQMADDFKENPPESGESGKEWKAQTPEEPVPPPLESKLLHVDSGNGSKTAS</sequence>
<evidence type="ECO:0000256" key="1">
    <source>
        <dbReference type="SAM" id="MobiDB-lite"/>
    </source>
</evidence>
<dbReference type="EMBL" id="MFJF01000017">
    <property type="protein sequence ID" value="OGG06303.1"/>
    <property type="molecule type" value="Genomic_DNA"/>
</dbReference>
<organism evidence="2 3">
    <name type="scientific">Candidatus Gottesmanbacteria bacterium RIFCSPHIGHO2_01_FULL_40_15</name>
    <dbReference type="NCBI Taxonomy" id="1798376"/>
    <lineage>
        <taxon>Bacteria</taxon>
        <taxon>Candidatus Gottesmaniibacteriota</taxon>
    </lineage>
</organism>
<proteinExistence type="predicted"/>
<evidence type="ECO:0000313" key="2">
    <source>
        <dbReference type="EMBL" id="OGG06303.1"/>
    </source>
</evidence>
<protein>
    <submittedName>
        <fullName evidence="2">Uncharacterized protein</fullName>
    </submittedName>
</protein>
<name>A0A1F5Z1S6_9BACT</name>
<feature type="compositionally biased region" description="Basic and acidic residues" evidence="1">
    <location>
        <begin position="18"/>
        <end position="35"/>
    </location>
</feature>
<gene>
    <name evidence="2" type="ORF">A2777_05310</name>
</gene>
<dbReference type="Proteomes" id="UP000177354">
    <property type="component" value="Unassembled WGS sequence"/>
</dbReference>
<accession>A0A1F5Z1S6</accession>